<evidence type="ECO:0008006" key="3">
    <source>
        <dbReference type="Google" id="ProtNLM"/>
    </source>
</evidence>
<evidence type="ECO:0000313" key="1">
    <source>
        <dbReference type="EMBL" id="MBB6181950.1"/>
    </source>
</evidence>
<dbReference type="AlphaFoldDB" id="A0A7W9Z0S9"/>
<proteinExistence type="predicted"/>
<dbReference type="Proteomes" id="UP000535501">
    <property type="component" value="Unassembled WGS sequence"/>
</dbReference>
<name>A0A7W9Z0S9_9HYPH</name>
<accession>A0A7W9Z0S9</accession>
<reference evidence="1 2" key="1">
    <citation type="submission" date="2020-08" db="EMBL/GenBank/DDBJ databases">
        <title>Genomic Encyclopedia of Type Strains, Phase IV (KMG-IV): sequencing the most valuable type-strain genomes for metagenomic binning, comparative biology and taxonomic classification.</title>
        <authorList>
            <person name="Goeker M."/>
        </authorList>
    </citation>
    <scope>NUCLEOTIDE SEQUENCE [LARGE SCALE GENOMIC DNA]</scope>
    <source>
        <strain evidence="1 2">DSM 102134</strain>
    </source>
</reference>
<evidence type="ECO:0000313" key="2">
    <source>
        <dbReference type="Proteomes" id="UP000535501"/>
    </source>
</evidence>
<dbReference type="RefSeq" id="WP_235864299.1">
    <property type="nucleotide sequence ID" value="NZ_JACHEJ010000015.1"/>
</dbReference>
<comment type="caution">
    <text evidence="1">The sequence shown here is derived from an EMBL/GenBank/DDBJ whole genome shotgun (WGS) entry which is preliminary data.</text>
</comment>
<keyword evidence="2" id="KW-1185">Reference proteome</keyword>
<organism evidence="1 2">
    <name type="scientific">Pseudorhizobium flavum</name>
    <dbReference type="NCBI Taxonomy" id="1335061"/>
    <lineage>
        <taxon>Bacteria</taxon>
        <taxon>Pseudomonadati</taxon>
        <taxon>Pseudomonadota</taxon>
        <taxon>Alphaproteobacteria</taxon>
        <taxon>Hyphomicrobiales</taxon>
        <taxon>Rhizobiaceae</taxon>
        <taxon>Rhizobium/Agrobacterium group</taxon>
        <taxon>Pseudorhizobium</taxon>
    </lineage>
</organism>
<dbReference type="EMBL" id="JACHEJ010000015">
    <property type="protein sequence ID" value="MBB6181950.1"/>
    <property type="molecule type" value="Genomic_DNA"/>
</dbReference>
<protein>
    <recommendedName>
        <fullName evidence="3">Abi family protein</fullName>
    </recommendedName>
</protein>
<gene>
    <name evidence="1" type="ORF">HNQ75_003938</name>
</gene>
<sequence>MLNRRRGNLATITRKALFENLQLRLVGKAATPTRVDDLKPTHRCPVNVLMPVHKDKTTDSPYAIKAALPGCLRNICAHHGRLWNKQFTVTMTVPNSPASLKLAMNPSMTRKLYNTLVVLGYMMNVVAPGTDWRTRLRNLIRGCPLADTTAMGFPANWLQLPAWKA</sequence>